<reference evidence="1 2" key="2">
    <citation type="submission" date="2021-03" db="EMBL/GenBank/DDBJ databases">
        <title>P. granadensis CT364 genome publication.</title>
        <authorList>
            <person name="Stach J."/>
            <person name="Montero-Calasanz Md.C."/>
        </authorList>
    </citation>
    <scope>NUCLEOTIDE SEQUENCE [LARGE SCALE GENOMIC DNA]</scope>
    <source>
        <strain evidence="1 2">CT364</strain>
    </source>
</reference>
<accession>A0ABX7GMQ0</accession>
<proteinExistence type="predicted"/>
<gene>
    <name evidence="1" type="ORF">JN757_12270</name>
</gene>
<sequence length="267" mass="30320">MDNIIADLFSELDGSKWSTCAERTLHSKDCVDCLQRQYFDENEVSYSCIEKRKLYVLRYLPVHAAENRAGLRRVPSKVVDNILKYAQIRILSIGGGPGSDLYAALNFLRSKVEDGYRHEVKVTRIDIEPLWDEIAVNVIKAASEDFEVSVKTLHADVMEGLGKVEGKEFDIVVCSYLISELNNVDFEEFGRKLKKVMWNGGVIVINDRPQAEVEEKIRAVFEAANIVCSEVSNTDWAGFFYPDEIVQKVGPKLNMKSKAFWGVKRDN</sequence>
<dbReference type="EMBL" id="CP069352">
    <property type="protein sequence ID" value="QRK86499.1"/>
    <property type="molecule type" value="Genomic_DNA"/>
</dbReference>
<dbReference type="InterPro" id="IPR029063">
    <property type="entry name" value="SAM-dependent_MTases_sf"/>
</dbReference>
<dbReference type="SUPFAM" id="SSF53335">
    <property type="entry name" value="S-adenosyl-L-methionine-dependent methyltransferases"/>
    <property type="match status" value="1"/>
</dbReference>
<dbReference type="Proteomes" id="UP000663686">
    <property type="component" value="Chromosome"/>
</dbReference>
<organism evidence="1 2">
    <name type="scientific">Pseudomonas granadensis</name>
    <dbReference type="NCBI Taxonomy" id="1421430"/>
    <lineage>
        <taxon>Bacteria</taxon>
        <taxon>Pseudomonadati</taxon>
        <taxon>Pseudomonadota</taxon>
        <taxon>Gammaproteobacteria</taxon>
        <taxon>Pseudomonadales</taxon>
        <taxon>Pseudomonadaceae</taxon>
        <taxon>Pseudomonas</taxon>
    </lineage>
</organism>
<keyword evidence="1" id="KW-0489">Methyltransferase</keyword>
<dbReference type="CDD" id="cd02440">
    <property type="entry name" value="AdoMet_MTases"/>
    <property type="match status" value="1"/>
</dbReference>
<dbReference type="RefSeq" id="WP_203421784.1">
    <property type="nucleotide sequence ID" value="NZ_CP069352.1"/>
</dbReference>
<protein>
    <submittedName>
        <fullName evidence="1">Class I SAM-dependent methyltransferase</fullName>
    </submittedName>
</protein>
<name>A0ABX7GMQ0_9PSED</name>
<evidence type="ECO:0000313" key="1">
    <source>
        <dbReference type="EMBL" id="QRK86499.1"/>
    </source>
</evidence>
<reference evidence="1 2" key="1">
    <citation type="submission" date="2021-02" db="EMBL/GenBank/DDBJ databases">
        <authorList>
            <person name="Cea Torrescassana E."/>
        </authorList>
    </citation>
    <scope>NUCLEOTIDE SEQUENCE [LARGE SCALE GENOMIC DNA]</scope>
    <source>
        <strain evidence="1 2">CT364</strain>
    </source>
</reference>
<dbReference type="GO" id="GO:0032259">
    <property type="term" value="P:methylation"/>
    <property type="evidence" value="ECO:0007669"/>
    <property type="project" value="UniProtKB-KW"/>
</dbReference>
<dbReference type="Gene3D" id="3.40.50.150">
    <property type="entry name" value="Vaccinia Virus protein VP39"/>
    <property type="match status" value="1"/>
</dbReference>
<dbReference type="GO" id="GO:0008168">
    <property type="term" value="F:methyltransferase activity"/>
    <property type="evidence" value="ECO:0007669"/>
    <property type="project" value="UniProtKB-KW"/>
</dbReference>
<keyword evidence="2" id="KW-1185">Reference proteome</keyword>
<evidence type="ECO:0000313" key="2">
    <source>
        <dbReference type="Proteomes" id="UP000663686"/>
    </source>
</evidence>
<keyword evidence="1" id="KW-0808">Transferase</keyword>